<dbReference type="InParanoid" id="A0A6P7XTH0"/>
<evidence type="ECO:0000256" key="1">
    <source>
        <dbReference type="SAM" id="Phobius"/>
    </source>
</evidence>
<keyword evidence="1" id="KW-0812">Transmembrane</keyword>
<dbReference type="AlphaFoldDB" id="A0A6P7XTH0"/>
<feature type="transmembrane region" description="Helical" evidence="1">
    <location>
        <begin position="259"/>
        <end position="281"/>
    </location>
</feature>
<evidence type="ECO:0000313" key="3">
    <source>
        <dbReference type="RefSeq" id="XP_030053990.1"/>
    </source>
</evidence>
<name>A0A6P7XTH0_9AMPH</name>
<organism evidence="2 3">
    <name type="scientific">Microcaecilia unicolor</name>
    <dbReference type="NCBI Taxonomy" id="1415580"/>
    <lineage>
        <taxon>Eukaryota</taxon>
        <taxon>Metazoa</taxon>
        <taxon>Chordata</taxon>
        <taxon>Craniata</taxon>
        <taxon>Vertebrata</taxon>
        <taxon>Euteleostomi</taxon>
        <taxon>Amphibia</taxon>
        <taxon>Gymnophiona</taxon>
        <taxon>Siphonopidae</taxon>
        <taxon>Microcaecilia</taxon>
    </lineage>
</organism>
<dbReference type="GeneID" id="115466703"/>
<keyword evidence="1" id="KW-0472">Membrane</keyword>
<protein>
    <submittedName>
        <fullName evidence="3">Uncharacterized protein LOC115466703</fullName>
    </submittedName>
</protein>
<keyword evidence="2" id="KW-1185">Reference proteome</keyword>
<gene>
    <name evidence="3" type="primary">LOC115466703</name>
</gene>
<keyword evidence="1" id="KW-1133">Transmembrane helix</keyword>
<sequence>MFCNRTLTTSYVTSTNLTLTNLTFFFSLCQFNASSIQAITAMPTACSSLKALNNPIFPFSQTYALYHNLTSLQSLRLGDYLLCDNILYTYLPSCYKFCTLVQLNLFDLIIPLNDTSHSSNSQRRRKRDVSSTSFSALTGDDQALQLALDYINSTYPMTKTRLDALSATGWLPFAGSAIAAEMGMSIRRLQSLLHVVTHELDIAITALQEEIDDTARYAMQRILSLARIEVSDYKGILDTSWWDSITGWFGSLSPWLKGLVSFVTVFIIVILLLLCLIPCCMKLCGKMMTRITTTTMITQGEHINIYPVHGQTKERMACNKIYSKINSE</sequence>
<dbReference type="Proteomes" id="UP000515156">
    <property type="component" value="Chromosome 3"/>
</dbReference>
<reference evidence="3" key="1">
    <citation type="submission" date="2025-08" db="UniProtKB">
        <authorList>
            <consortium name="RefSeq"/>
        </authorList>
    </citation>
    <scope>IDENTIFICATION</scope>
</reference>
<proteinExistence type="predicted"/>
<accession>A0A6P7XTH0</accession>
<evidence type="ECO:0000313" key="2">
    <source>
        <dbReference type="Proteomes" id="UP000515156"/>
    </source>
</evidence>
<dbReference type="KEGG" id="muo:115466703"/>
<dbReference type="RefSeq" id="XP_030053990.1">
    <property type="nucleotide sequence ID" value="XM_030198130.1"/>
</dbReference>